<dbReference type="InterPro" id="IPR046867">
    <property type="entry name" value="AldOxase/xan_DH_MoCoBD2"/>
</dbReference>
<dbReference type="SMART" id="SM01008">
    <property type="entry name" value="Ald_Xan_dh_C"/>
    <property type="match status" value="1"/>
</dbReference>
<dbReference type="Pfam" id="PF02738">
    <property type="entry name" value="MoCoBD_1"/>
    <property type="match status" value="1"/>
</dbReference>
<reference evidence="3" key="1">
    <citation type="journal article" date="2019" name="Int. J. Syst. Evol. Microbiol.">
        <title>The Global Catalogue of Microorganisms (GCM) 10K type strain sequencing project: providing services to taxonomists for standard genome sequencing and annotation.</title>
        <authorList>
            <consortium name="The Broad Institute Genomics Platform"/>
            <consortium name="The Broad Institute Genome Sequencing Center for Infectious Disease"/>
            <person name="Wu L."/>
            <person name="Ma J."/>
        </authorList>
    </citation>
    <scope>NUCLEOTIDE SEQUENCE [LARGE SCALE GENOMIC DNA]</scope>
    <source>
        <strain evidence="3">CGMCC 4.7192</strain>
    </source>
</reference>
<feature type="domain" description="Aldehyde oxidase/xanthine dehydrogenase a/b hammerhead" evidence="1">
    <location>
        <begin position="212"/>
        <end position="290"/>
    </location>
</feature>
<dbReference type="InterPro" id="IPR008274">
    <property type="entry name" value="AldOxase/xan_DH_MoCoBD1"/>
</dbReference>
<dbReference type="RefSeq" id="WP_380249923.1">
    <property type="nucleotide sequence ID" value="NZ_JBHUII010000004.1"/>
</dbReference>
<sequence length="724" mass="77779">MSTKTEMNSARRSFLKGTAGVTTGLLVGFHMTGKGLAAANSDKTFTPNAFVRIGTDNLVTVIAKHIEFGQGSHTGLATILAEELDADWDNIRIEAAPADASRYNNLHWGPFQGTGGSTAIANSWMQLREAGAKARALLVQAAATTWQVPISEVTVNSGIITHKNTKKSASFGDFAEQAALQPVPEKITLKSIDQFKLIGNKVVRKDIAGKTDGTAIYTQDIKRPGMVTAVVKRPPRFGGVIKSYDTTEAEKVKGYVGALATPRGVAIMAKNTWAAIKAREALSVEWDDSNAEMRGTDQIMAEYKELAQKQGLSSRNDGDSSKAIEGATQTIEASYDFPYLAHAPMEPLDCLIELTEKGAEVWAGSQIQTGDQHTVAAILELKPEQVTINTLLAGGSFGRRGTPDSDMVSEAAMIVKAIKGKVPVRLIWTREDDIQGGRYRPAYHHTLKAGLDDKGNIVGWQHKIVGQSIVTGTAFEGFLIKDGIDATSVEGASNLPYKVPNISVELTTTDVKVPVLWWRSVGSTHTAYSTETFIDQLAKKGNRDPVEFRRSMLVDHPRHLAALNLAAEKSNWGGPVKKGRYRGVAVHESFNSVVAQVVEISLDDGTLKVEKVWCAVECGIVVNPSIVEAQMEGGIGFGLGAILRNEVTLDEGIVEQSNFHDYEPLRIDEMPDISVHIVPSEAAPTGVGEPGVPPIGPAVANAILAATGKTITKLPFSKGMPELV</sequence>
<dbReference type="InterPro" id="IPR000674">
    <property type="entry name" value="Ald_Oxase/Xan_DH_a/b"/>
</dbReference>
<dbReference type="EMBL" id="JBHUII010000004">
    <property type="protein sequence ID" value="MFD2205372.1"/>
    <property type="molecule type" value="Genomic_DNA"/>
</dbReference>
<comment type="caution">
    <text evidence="2">The sequence shown here is derived from an EMBL/GenBank/DDBJ whole genome shotgun (WGS) entry which is preliminary data.</text>
</comment>
<evidence type="ECO:0000313" key="2">
    <source>
        <dbReference type="EMBL" id="MFD2205372.1"/>
    </source>
</evidence>
<keyword evidence="3" id="KW-1185">Reference proteome</keyword>
<dbReference type="Proteomes" id="UP001597294">
    <property type="component" value="Unassembled WGS sequence"/>
</dbReference>
<protein>
    <submittedName>
        <fullName evidence="2">Molybdopterin cofactor-binding domain-containing protein</fullName>
    </submittedName>
</protein>
<evidence type="ECO:0000259" key="1">
    <source>
        <dbReference type="SMART" id="SM01008"/>
    </source>
</evidence>
<organism evidence="2 3">
    <name type="scientific">Kiloniella antarctica</name>
    <dbReference type="NCBI Taxonomy" id="1550907"/>
    <lineage>
        <taxon>Bacteria</taxon>
        <taxon>Pseudomonadati</taxon>
        <taxon>Pseudomonadota</taxon>
        <taxon>Alphaproteobacteria</taxon>
        <taxon>Rhodospirillales</taxon>
        <taxon>Kiloniellaceae</taxon>
        <taxon>Kiloniella</taxon>
    </lineage>
</organism>
<dbReference type="PANTHER" id="PTHR47495">
    <property type="entry name" value="ALDEHYDE DEHYDROGENASE"/>
    <property type="match status" value="1"/>
</dbReference>
<dbReference type="Gene3D" id="3.90.1170.50">
    <property type="entry name" value="Aldehyde oxidase/xanthine dehydrogenase, a/b hammerhead"/>
    <property type="match status" value="1"/>
</dbReference>
<proteinExistence type="predicted"/>
<dbReference type="PROSITE" id="PS51318">
    <property type="entry name" value="TAT"/>
    <property type="match status" value="1"/>
</dbReference>
<accession>A0ABW5BH17</accession>
<dbReference type="Gene3D" id="3.30.365.10">
    <property type="entry name" value="Aldehyde oxidase/xanthine dehydrogenase, molybdopterin binding domain"/>
    <property type="match status" value="4"/>
</dbReference>
<name>A0ABW5BH17_9PROT</name>
<dbReference type="InterPro" id="IPR012368">
    <property type="entry name" value="OxRdtase_Mopterin-bd_su_IorB"/>
</dbReference>
<dbReference type="PIRSF" id="PIRSF036389">
    <property type="entry name" value="IOR_B"/>
    <property type="match status" value="1"/>
</dbReference>
<dbReference type="Pfam" id="PF20256">
    <property type="entry name" value="MoCoBD_2"/>
    <property type="match status" value="2"/>
</dbReference>
<dbReference type="InterPro" id="IPR037165">
    <property type="entry name" value="AldOxase/xan_DH_Mopterin-bd_sf"/>
</dbReference>
<dbReference type="SUPFAM" id="SSF56003">
    <property type="entry name" value="Molybdenum cofactor-binding domain"/>
    <property type="match status" value="2"/>
</dbReference>
<dbReference type="PANTHER" id="PTHR47495:SF2">
    <property type="entry name" value="ALDEHYDE DEHYDROGENASE"/>
    <property type="match status" value="1"/>
</dbReference>
<dbReference type="InterPro" id="IPR006311">
    <property type="entry name" value="TAT_signal"/>
</dbReference>
<evidence type="ECO:0000313" key="3">
    <source>
        <dbReference type="Proteomes" id="UP001597294"/>
    </source>
</evidence>
<gene>
    <name evidence="2" type="ORF">ACFSKO_07115</name>
</gene>
<dbReference type="InterPro" id="IPR052516">
    <property type="entry name" value="N-heterocyclic_Hydroxylase"/>
</dbReference>